<dbReference type="Proteomes" id="UP000198233">
    <property type="component" value="Chromosome"/>
</dbReference>
<dbReference type="EMBL" id="CP022272">
    <property type="protein sequence ID" value="ASJ95322.1"/>
    <property type="molecule type" value="Genomic_DNA"/>
</dbReference>
<dbReference type="AlphaFoldDB" id="A0AAC9TXS9"/>
<dbReference type="RefSeq" id="WP_088903582.1">
    <property type="nucleotide sequence ID" value="NZ_CP022272.1"/>
</dbReference>
<accession>A0AAC9TXS9</accession>
<evidence type="ECO:0000313" key="2">
    <source>
        <dbReference type="EMBL" id="ASJ95322.1"/>
    </source>
</evidence>
<feature type="transmembrane region" description="Helical" evidence="1">
    <location>
        <begin position="76"/>
        <end position="99"/>
    </location>
</feature>
<sequence length="295" mass="33952">MSSMNTLSHGLLFEGYWWLSLLGGLHCIGLALYLRYLYHDRNDNHKLLGAIFSLLALYFLTGLLNKENSPVPLELLFVLIIPAYFLLMPMLYLYCYRSLHDVKRPIGMSQHFLPAFALVVLIGLSMLFSDQMRHILLMQDLILLNHVTLLGSLLPVLLILQTCFYFFAIVRLLRQFRGRAHRLHQDSLKDIKFRWLLALTLALLTNWLMRMGLVILPYLLGDKVSLAAQASTRLFLLLSLYLLALYGLKQITISAYLRGRLSPELKSQNGPSSSRQLLDAEELNYLQQLLRSDKK</sequence>
<protein>
    <submittedName>
        <fullName evidence="2">Uncharacterized protein</fullName>
    </submittedName>
</protein>
<dbReference type="KEGG" id="smav:CFF01_01260"/>
<feature type="transmembrane region" description="Helical" evidence="1">
    <location>
        <begin position="111"/>
        <end position="129"/>
    </location>
</feature>
<evidence type="ECO:0000256" key="1">
    <source>
        <dbReference type="SAM" id="Phobius"/>
    </source>
</evidence>
<evidence type="ECO:0000313" key="3">
    <source>
        <dbReference type="Proteomes" id="UP000198233"/>
    </source>
</evidence>
<organism evidence="2 3">
    <name type="scientific">Shewanella marisflavi</name>
    <dbReference type="NCBI Taxonomy" id="260364"/>
    <lineage>
        <taxon>Bacteria</taxon>
        <taxon>Pseudomonadati</taxon>
        <taxon>Pseudomonadota</taxon>
        <taxon>Gammaproteobacteria</taxon>
        <taxon>Alteromonadales</taxon>
        <taxon>Shewanellaceae</taxon>
        <taxon>Shewanella</taxon>
    </lineage>
</organism>
<keyword evidence="1" id="KW-0472">Membrane</keyword>
<reference evidence="2 3" key="1">
    <citation type="submission" date="2017-06" db="EMBL/GenBank/DDBJ databases">
        <title>Complete genome sequence of Shewanella marisflavi EP1 associated with anaerobic 2,4-dinitrotoluene reduction and salt tolerance.</title>
        <authorList>
            <person name="Huang J."/>
        </authorList>
    </citation>
    <scope>NUCLEOTIDE SEQUENCE [LARGE SCALE GENOMIC DNA]</scope>
    <source>
        <strain evidence="2 3">EP1</strain>
    </source>
</reference>
<feature type="transmembrane region" description="Helical" evidence="1">
    <location>
        <begin position="46"/>
        <end position="64"/>
    </location>
</feature>
<name>A0AAC9TXS9_9GAMM</name>
<feature type="transmembrane region" description="Helical" evidence="1">
    <location>
        <begin position="195"/>
        <end position="220"/>
    </location>
</feature>
<proteinExistence type="predicted"/>
<keyword evidence="1" id="KW-0812">Transmembrane</keyword>
<feature type="transmembrane region" description="Helical" evidence="1">
    <location>
        <begin position="149"/>
        <end position="174"/>
    </location>
</feature>
<gene>
    <name evidence="2" type="ORF">CFF01_01260</name>
</gene>
<feature type="transmembrane region" description="Helical" evidence="1">
    <location>
        <begin position="15"/>
        <end position="34"/>
    </location>
</feature>
<feature type="transmembrane region" description="Helical" evidence="1">
    <location>
        <begin position="226"/>
        <end position="248"/>
    </location>
</feature>
<keyword evidence="1" id="KW-1133">Transmembrane helix</keyword>